<organism evidence="21 22">
    <name type="scientific">Kwoniella dendrophila CBS 6074</name>
    <dbReference type="NCBI Taxonomy" id="1295534"/>
    <lineage>
        <taxon>Eukaryota</taxon>
        <taxon>Fungi</taxon>
        <taxon>Dikarya</taxon>
        <taxon>Basidiomycota</taxon>
        <taxon>Agaricomycotina</taxon>
        <taxon>Tremellomycetes</taxon>
        <taxon>Tremellales</taxon>
        <taxon>Cryptococcaceae</taxon>
        <taxon>Kwoniella</taxon>
    </lineage>
</organism>
<dbReference type="Gene3D" id="3.40.50.1820">
    <property type="entry name" value="alpha/beta hydrolase"/>
    <property type="match status" value="1"/>
</dbReference>
<evidence type="ECO:0000256" key="4">
    <source>
        <dbReference type="ARBA" id="ARBA00022645"/>
    </source>
</evidence>
<evidence type="ECO:0000256" key="12">
    <source>
        <dbReference type="ARBA" id="ARBA00023136"/>
    </source>
</evidence>
<keyword evidence="4" id="KW-0121">Carboxypeptidase</keyword>
<evidence type="ECO:0000256" key="6">
    <source>
        <dbReference type="ARBA" id="ARBA00022692"/>
    </source>
</evidence>
<comment type="subcellular location">
    <subcellularLocation>
        <location evidence="2">Golgi apparatus</location>
        <location evidence="2">trans-Golgi network membrane</location>
        <topology evidence="2">Single-pass type I membrane protein</topology>
    </subcellularLocation>
</comment>
<evidence type="ECO:0000256" key="2">
    <source>
        <dbReference type="ARBA" id="ARBA00004393"/>
    </source>
</evidence>
<evidence type="ECO:0000256" key="14">
    <source>
        <dbReference type="ARBA" id="ARBA00037042"/>
    </source>
</evidence>
<sequence>MASQIGIELQAPSHFDFIAHNSAFRLNGSSSIAESSASAHKRRSEGVKNQARQSLTSLPTAADLFVPSLPGIPNLATHPTHPLTLYAGEIPSYPGEGKGGGDGDTGKDAKLFFMMAKARRAAGKQRLLFWFNGGPGCSSFDGSLMEVGPFRTVPASETESGKVEVKLVEGGWEEYATVVFIDQPPGTGFSYVPTNGYLHELDQGSAHLIKFLQNFYTIFPELKGIDTYLAGESFAGQYIPYFADAILKSSDLPDFPLKGLAIGNGWIDPIQQYPGYVDFAYEKGLIKKGTPEAEKMDAALEACQKSMEQYTDPFKTPSNIDHCGEVMDSVTSAYIQELNGKKVCMNVYDVRLVDDWPACGMNWPPDLSDVYTFLRRDDVITALHARDKETAWVECDNKVSAELHLRNSPAAGALLPGILEKGVPILMFAGTEDLICNYKGIERIVNSLNWDGQQGMGNATVDKWYLNDTQVGTWQSARGMQFAQVFESSHMVGFDVPQVTNDMIMRFMGVDLSLLPGLAAQSSSRLGDLERVGITIGAGAAAGMPLLKGGSTDWDAWYNIISALLILFILLSIVAIYFYFKRKGNLRRSRLGGFGLPRDINDDNNGDLAERIPLGSERVELDDIERAERYNEDYLDQDNSRKRKGKGKERYEDDHDHGVKQGGETVFSLGDEDEDR</sequence>
<dbReference type="EMBL" id="CP144108">
    <property type="protein sequence ID" value="WWC93111.1"/>
    <property type="molecule type" value="Genomic_DNA"/>
</dbReference>
<reference evidence="21 22" key="1">
    <citation type="submission" date="2024-01" db="EMBL/GenBank/DDBJ databases">
        <title>Comparative genomics of Cryptococcus and Kwoniella reveals pathogenesis evolution and contrasting modes of karyotype evolution via chromosome fusion or intercentromeric recombination.</title>
        <authorList>
            <person name="Coelho M.A."/>
            <person name="David-Palma M."/>
            <person name="Shea T."/>
            <person name="Bowers K."/>
            <person name="McGinley-Smith S."/>
            <person name="Mohammad A.W."/>
            <person name="Gnirke A."/>
            <person name="Yurkov A.M."/>
            <person name="Nowrousian M."/>
            <person name="Sun S."/>
            <person name="Cuomo C.A."/>
            <person name="Heitman J."/>
        </authorList>
    </citation>
    <scope>NUCLEOTIDE SEQUENCE [LARGE SCALE GENOMIC DNA]</scope>
    <source>
        <strain evidence="21 22">CBS 6074</strain>
    </source>
</reference>
<comment type="catalytic activity">
    <reaction evidence="1">
        <text>Preferential release of a C-terminal arginine or lysine residue.</text>
        <dbReference type="EC" id="3.4.16.6"/>
    </reaction>
</comment>
<evidence type="ECO:0000256" key="8">
    <source>
        <dbReference type="ARBA" id="ARBA00022729"/>
    </source>
</evidence>
<proteinExistence type="inferred from homology"/>
<dbReference type="Pfam" id="PF00450">
    <property type="entry name" value="Peptidase_S10"/>
    <property type="match status" value="1"/>
</dbReference>
<evidence type="ECO:0000256" key="15">
    <source>
        <dbReference type="ARBA" id="ARBA00038895"/>
    </source>
</evidence>
<keyword evidence="11" id="KW-0333">Golgi apparatus</keyword>
<dbReference type="PRINTS" id="PR00724">
    <property type="entry name" value="CRBOXYPTASEC"/>
</dbReference>
<dbReference type="PANTHER" id="PTHR11802:SF190">
    <property type="entry name" value="PHEROMONE-PROCESSING CARBOXYPEPTIDASE KEX1"/>
    <property type="match status" value="1"/>
</dbReference>
<feature type="transmembrane region" description="Helical" evidence="20">
    <location>
        <begin position="556"/>
        <end position="580"/>
    </location>
</feature>
<accession>A0AAX4K679</accession>
<evidence type="ECO:0000256" key="19">
    <source>
        <dbReference type="SAM" id="MobiDB-lite"/>
    </source>
</evidence>
<dbReference type="EC" id="3.4.16.6" evidence="15"/>
<evidence type="ECO:0000256" key="7">
    <source>
        <dbReference type="ARBA" id="ARBA00022703"/>
    </source>
</evidence>
<evidence type="ECO:0000313" key="22">
    <source>
        <dbReference type="Proteomes" id="UP001355207"/>
    </source>
</evidence>
<evidence type="ECO:0000256" key="18">
    <source>
        <dbReference type="ARBA" id="ARBA00042717"/>
    </source>
</evidence>
<dbReference type="GO" id="GO:0005802">
    <property type="term" value="C:trans-Golgi network"/>
    <property type="evidence" value="ECO:0007669"/>
    <property type="project" value="TreeGrafter"/>
</dbReference>
<gene>
    <name evidence="21" type="ORF">L201_008077</name>
</gene>
<name>A0AAX4K679_9TREE</name>
<keyword evidence="22" id="KW-1185">Reference proteome</keyword>
<dbReference type="InterPro" id="IPR001563">
    <property type="entry name" value="Peptidase_S10"/>
</dbReference>
<evidence type="ECO:0000256" key="11">
    <source>
        <dbReference type="ARBA" id="ARBA00023034"/>
    </source>
</evidence>
<feature type="region of interest" description="Disordered" evidence="19">
    <location>
        <begin position="632"/>
        <end position="676"/>
    </location>
</feature>
<evidence type="ECO:0000256" key="3">
    <source>
        <dbReference type="ARBA" id="ARBA00009431"/>
    </source>
</evidence>
<evidence type="ECO:0000256" key="20">
    <source>
        <dbReference type="SAM" id="Phobius"/>
    </source>
</evidence>
<dbReference type="AlphaFoldDB" id="A0AAX4K679"/>
<keyword evidence="10 20" id="KW-1133">Transmembrane helix</keyword>
<evidence type="ECO:0000256" key="16">
    <source>
        <dbReference type="ARBA" id="ARBA00040403"/>
    </source>
</evidence>
<dbReference type="GO" id="GO:0006508">
    <property type="term" value="P:proteolysis"/>
    <property type="evidence" value="ECO:0007669"/>
    <property type="project" value="UniProtKB-KW"/>
</dbReference>
<keyword evidence="9" id="KW-0378">Hydrolase</keyword>
<comment type="similarity">
    <text evidence="3">Belongs to the peptidase S10 family.</text>
</comment>
<evidence type="ECO:0000256" key="5">
    <source>
        <dbReference type="ARBA" id="ARBA00022670"/>
    </source>
</evidence>
<keyword evidence="13" id="KW-0325">Glycoprotein</keyword>
<dbReference type="InterPro" id="IPR029058">
    <property type="entry name" value="AB_hydrolase_fold"/>
</dbReference>
<keyword evidence="8" id="KW-0732">Signal</keyword>
<keyword evidence="5" id="KW-0645">Protease</keyword>
<evidence type="ECO:0000256" key="13">
    <source>
        <dbReference type="ARBA" id="ARBA00023180"/>
    </source>
</evidence>
<dbReference type="GeneID" id="91098745"/>
<evidence type="ECO:0000313" key="21">
    <source>
        <dbReference type="EMBL" id="WWC93111.1"/>
    </source>
</evidence>
<dbReference type="FunFam" id="3.40.50.1820:FF:000121">
    <property type="entry name" value="Carboxypeptidase D"/>
    <property type="match status" value="1"/>
</dbReference>
<evidence type="ECO:0000256" key="9">
    <source>
        <dbReference type="ARBA" id="ARBA00022801"/>
    </source>
</evidence>
<dbReference type="Proteomes" id="UP001355207">
    <property type="component" value="Chromosome 11"/>
</dbReference>
<dbReference type="SUPFAM" id="SSF53474">
    <property type="entry name" value="alpha/beta-Hydrolases"/>
    <property type="match status" value="1"/>
</dbReference>
<dbReference type="GO" id="GO:0006915">
    <property type="term" value="P:apoptotic process"/>
    <property type="evidence" value="ECO:0007669"/>
    <property type="project" value="UniProtKB-KW"/>
</dbReference>
<protein>
    <recommendedName>
        <fullName evidence="17">Pheromone-processing carboxypeptidase KEX1</fullName>
        <ecNumber evidence="15">3.4.16.6</ecNumber>
    </recommendedName>
    <alternativeName>
        <fullName evidence="18">Carboxypeptidase D</fullName>
    </alternativeName>
    <alternativeName>
        <fullName evidence="16">Pheromone-processing carboxypeptidase kex1</fullName>
    </alternativeName>
</protein>
<dbReference type="PANTHER" id="PTHR11802">
    <property type="entry name" value="SERINE PROTEASE FAMILY S10 SERINE CARBOXYPEPTIDASE"/>
    <property type="match status" value="1"/>
</dbReference>
<comment type="function">
    <text evidence="14">Protease with a carboxypeptidase B-like function involved in the C-terminal processing of the lysine and arginine residues from protein precursors. Promotes cell fusion and is involved in the programmed cell death.</text>
</comment>
<evidence type="ECO:0000256" key="1">
    <source>
        <dbReference type="ARBA" id="ARBA00001003"/>
    </source>
</evidence>
<dbReference type="GO" id="GO:0004185">
    <property type="term" value="F:serine-type carboxypeptidase activity"/>
    <property type="evidence" value="ECO:0007669"/>
    <property type="project" value="UniProtKB-EC"/>
</dbReference>
<keyword evidence="12 20" id="KW-0472">Membrane</keyword>
<keyword evidence="7" id="KW-0053">Apoptosis</keyword>
<evidence type="ECO:0000256" key="10">
    <source>
        <dbReference type="ARBA" id="ARBA00022989"/>
    </source>
</evidence>
<evidence type="ECO:0000256" key="17">
    <source>
        <dbReference type="ARBA" id="ARBA00040628"/>
    </source>
</evidence>
<feature type="compositionally biased region" description="Basic and acidic residues" evidence="19">
    <location>
        <begin position="648"/>
        <end position="659"/>
    </location>
</feature>
<keyword evidence="6 20" id="KW-0812">Transmembrane</keyword>
<dbReference type="RefSeq" id="XP_066079873.1">
    <property type="nucleotide sequence ID" value="XM_066223776.1"/>
</dbReference>